<keyword evidence="1" id="KW-0521">NADP</keyword>
<dbReference type="Proteomes" id="UP000680304">
    <property type="component" value="Unassembled WGS sequence"/>
</dbReference>
<proteinExistence type="predicted"/>
<keyword evidence="5" id="KW-1185">Reference proteome</keyword>
<evidence type="ECO:0000313" key="5">
    <source>
        <dbReference type="Proteomes" id="UP000680304"/>
    </source>
</evidence>
<dbReference type="SUPFAM" id="SSF51735">
    <property type="entry name" value="NAD(P)-binding Rossmann-fold domains"/>
    <property type="match status" value="1"/>
</dbReference>
<dbReference type="Gene3D" id="3.40.50.720">
    <property type="entry name" value="NAD(P)-binding Rossmann-like Domain"/>
    <property type="match status" value="1"/>
</dbReference>
<organism evidence="4 5">
    <name type="scientific">Paenibacillus cisolokensis</name>
    <dbReference type="NCBI Taxonomy" id="1658519"/>
    <lineage>
        <taxon>Bacteria</taxon>
        <taxon>Bacillati</taxon>
        <taxon>Bacillota</taxon>
        <taxon>Bacilli</taxon>
        <taxon>Bacillales</taxon>
        <taxon>Paenibacillaceae</taxon>
        <taxon>Paenibacillus</taxon>
    </lineage>
</organism>
<evidence type="ECO:0000313" key="4">
    <source>
        <dbReference type="EMBL" id="GIQ66109.1"/>
    </source>
</evidence>
<dbReference type="InterPro" id="IPR002364">
    <property type="entry name" value="Quin_OxRdtase/zeta-crystal_CS"/>
</dbReference>
<dbReference type="InterPro" id="IPR020843">
    <property type="entry name" value="ER"/>
</dbReference>
<feature type="domain" description="Enoyl reductase (ER)" evidence="3">
    <location>
        <begin position="16"/>
        <end position="306"/>
    </location>
</feature>
<name>A0ABQ4NDU5_9BACL</name>
<dbReference type="PROSITE" id="PS01162">
    <property type="entry name" value="QOR_ZETA_CRYSTAL"/>
    <property type="match status" value="1"/>
</dbReference>
<evidence type="ECO:0000256" key="1">
    <source>
        <dbReference type="ARBA" id="ARBA00022857"/>
    </source>
</evidence>
<dbReference type="SMART" id="SM00829">
    <property type="entry name" value="PKS_ER"/>
    <property type="match status" value="1"/>
</dbReference>
<dbReference type="EMBL" id="BOVJ01000165">
    <property type="protein sequence ID" value="GIQ66109.1"/>
    <property type="molecule type" value="Genomic_DNA"/>
</dbReference>
<keyword evidence="2" id="KW-0560">Oxidoreductase</keyword>
<protein>
    <submittedName>
        <fullName evidence="4">Oxidoreductase</fullName>
    </submittedName>
</protein>
<dbReference type="InterPro" id="IPR011032">
    <property type="entry name" value="GroES-like_sf"/>
</dbReference>
<sequence length="309" mass="32080">MKKAIRMKAAAITAFGPADALRVMEFDAPEVRAGEVRVRVKAAGVQPADTAARGGWTPPGAEIRFPLILGNEFAGIVDQVGDGVDDFAVGDEVLGFRTLGCYAEYVTVSADQIVRKPPGMAWEAAGALSASGQTAHTALQALGVGPGDTVLIHAAAGGVGSMAVQLARAWGASVIGTASEANHDYIRLLGAIPVRYGEGLADRVRALAPDGVSAALDAAGGDAVDASLALVADRSRIGTIVAYDRAEALGIQWLRSQRTAARLAELIAMHERGSLKVHIRSVYPLHRAADAHRDVESGHGRGKVVLTID</sequence>
<comment type="caution">
    <text evidence="4">The sequence shown here is derived from an EMBL/GenBank/DDBJ whole genome shotgun (WGS) entry which is preliminary data.</text>
</comment>
<accession>A0ABQ4NDU5</accession>
<dbReference type="PANTHER" id="PTHR48106">
    <property type="entry name" value="QUINONE OXIDOREDUCTASE PIG3-RELATED"/>
    <property type="match status" value="1"/>
</dbReference>
<dbReference type="Gene3D" id="3.90.180.10">
    <property type="entry name" value="Medium-chain alcohol dehydrogenases, catalytic domain"/>
    <property type="match status" value="1"/>
</dbReference>
<reference evidence="4 5" key="1">
    <citation type="submission" date="2021-04" db="EMBL/GenBank/DDBJ databases">
        <title>Draft genome sequence of Paenibacillus cisolokensis, LC2-13A.</title>
        <authorList>
            <person name="Uke A."/>
            <person name="Chhe C."/>
            <person name="Baramee S."/>
            <person name="Kosugi A."/>
        </authorList>
    </citation>
    <scope>NUCLEOTIDE SEQUENCE [LARGE SCALE GENOMIC DNA]</scope>
    <source>
        <strain evidence="4 5">LC2-13A</strain>
    </source>
</reference>
<dbReference type="Pfam" id="PF13602">
    <property type="entry name" value="ADH_zinc_N_2"/>
    <property type="match status" value="1"/>
</dbReference>
<dbReference type="InterPro" id="IPR013154">
    <property type="entry name" value="ADH-like_N"/>
</dbReference>
<evidence type="ECO:0000259" key="3">
    <source>
        <dbReference type="SMART" id="SM00829"/>
    </source>
</evidence>
<dbReference type="InterPro" id="IPR036291">
    <property type="entry name" value="NAD(P)-bd_dom_sf"/>
</dbReference>
<dbReference type="Pfam" id="PF08240">
    <property type="entry name" value="ADH_N"/>
    <property type="match status" value="1"/>
</dbReference>
<dbReference type="SUPFAM" id="SSF50129">
    <property type="entry name" value="GroES-like"/>
    <property type="match status" value="1"/>
</dbReference>
<evidence type="ECO:0000256" key="2">
    <source>
        <dbReference type="ARBA" id="ARBA00023002"/>
    </source>
</evidence>
<dbReference type="CDD" id="cd05289">
    <property type="entry name" value="MDR_like_2"/>
    <property type="match status" value="1"/>
</dbReference>
<gene>
    <name evidence="4" type="ORF">PACILC2_46770</name>
</gene>